<dbReference type="PANTHER" id="PTHR46630">
    <property type="entry name" value="TETRATRICOPEPTIDE REPEAT PROTEIN 29"/>
    <property type="match status" value="1"/>
</dbReference>
<comment type="similarity">
    <text evidence="5">Belongs to the Rap family.</text>
</comment>
<sequence>MEQLIPSSTVGVKINEWYKYIRMFAVPDAEILKAEVEEEIKHMKEDQDLLLYYSLMCFRHQLMLDYLEPKSLNEERPKISDLLEKIESSQTKLKGVLEYYCNFFRGMYEFDKKDYIKAIRSYKIAEKKLALVTDEIEQAEFYFKMAEVYYHMKQTHVSMHYAEAALNIYKDQKTYTVRRIQCAFVVAGNFDDLESHEKAVPHLQRALKDSKAINKHKLIGASLYNLGNCYYKMKEYDKAAEYIEQAVSLYENDKSDLLPHTLFTLTQIYFKMKDIEKAFILYKKGIEKAQAINDDVLVAEFNYLKALYIDSIDKSTVFRTFSVLKDNVMYPDLEELALDTANYCKEIGQFENSTTFFDVMVDARIQIQRGECLYEI</sequence>
<dbReference type="Pfam" id="PF18801">
    <property type="entry name" value="RapH_N"/>
    <property type="match status" value="1"/>
</dbReference>
<dbReference type="EMBL" id="JXBC01000003">
    <property type="protein sequence ID" value="KIU11176.1"/>
    <property type="molecule type" value="Genomic_DNA"/>
</dbReference>
<evidence type="ECO:0000256" key="6">
    <source>
        <dbReference type="PROSITE-ProRule" id="PRU00339"/>
    </source>
</evidence>
<dbReference type="SUPFAM" id="SSF48452">
    <property type="entry name" value="TPR-like"/>
    <property type="match status" value="2"/>
</dbReference>
<name>A0A0D1L621_BACIU</name>
<dbReference type="Pfam" id="PF13424">
    <property type="entry name" value="TPR_12"/>
    <property type="match status" value="1"/>
</dbReference>
<dbReference type="SMART" id="SM00028">
    <property type="entry name" value="TPR"/>
    <property type="match status" value="3"/>
</dbReference>
<gene>
    <name evidence="7" type="ORF">SC09_Contig24orf00062</name>
</gene>
<dbReference type="PROSITE" id="PS50293">
    <property type="entry name" value="TPR_REGION"/>
    <property type="match status" value="1"/>
</dbReference>
<dbReference type="Proteomes" id="UP000032247">
    <property type="component" value="Unassembled WGS sequence"/>
</dbReference>
<reference evidence="7 8" key="1">
    <citation type="submission" date="2014-12" db="EMBL/GenBank/DDBJ databases">
        <title>Comparative genome analysis of Bacillus coagulans HM-08, Clostridium butyricum HM-68, Bacillus subtilis HM-66 and Bacillus licheniformis BL-09.</title>
        <authorList>
            <person name="Zhang H."/>
        </authorList>
    </citation>
    <scope>NUCLEOTIDE SEQUENCE [LARGE SCALE GENOMIC DNA]</scope>
    <source>
        <strain evidence="7 8">HM-66</strain>
    </source>
</reference>
<accession>A0A0D1L621</accession>
<dbReference type="InterPro" id="IPR011990">
    <property type="entry name" value="TPR-like_helical_dom_sf"/>
</dbReference>
<dbReference type="PATRIC" id="fig|1423.173.peg.1822"/>
<keyword evidence="3" id="KW-0677">Repeat</keyword>
<dbReference type="Gene3D" id="1.25.40.10">
    <property type="entry name" value="Tetratricopeptide repeat domain"/>
    <property type="match status" value="1"/>
</dbReference>
<keyword evidence="2" id="KW-0963">Cytoplasm</keyword>
<dbReference type="GO" id="GO:0005737">
    <property type="term" value="C:cytoplasm"/>
    <property type="evidence" value="ECO:0007669"/>
    <property type="project" value="UniProtKB-SubCell"/>
</dbReference>
<keyword evidence="4 6" id="KW-0802">TPR repeat</keyword>
<comment type="caution">
    <text evidence="7">The sequence shown here is derived from an EMBL/GenBank/DDBJ whole genome shotgun (WGS) entry which is preliminary data.</text>
</comment>
<evidence type="ECO:0000256" key="5">
    <source>
        <dbReference type="ARBA" id="ARBA00038253"/>
    </source>
</evidence>
<dbReference type="AlphaFoldDB" id="A0A0D1L621"/>
<feature type="repeat" description="TPR" evidence="6">
    <location>
        <begin position="220"/>
        <end position="253"/>
    </location>
</feature>
<proteinExistence type="inferred from homology"/>
<evidence type="ECO:0000256" key="3">
    <source>
        <dbReference type="ARBA" id="ARBA00022737"/>
    </source>
</evidence>
<evidence type="ECO:0000256" key="4">
    <source>
        <dbReference type="ARBA" id="ARBA00022803"/>
    </source>
</evidence>
<evidence type="ECO:0000313" key="8">
    <source>
        <dbReference type="Proteomes" id="UP000032247"/>
    </source>
</evidence>
<evidence type="ECO:0000256" key="1">
    <source>
        <dbReference type="ARBA" id="ARBA00004496"/>
    </source>
</evidence>
<evidence type="ECO:0000256" key="2">
    <source>
        <dbReference type="ARBA" id="ARBA00022490"/>
    </source>
</evidence>
<organism evidence="7 8">
    <name type="scientific">Bacillus subtilis</name>
    <dbReference type="NCBI Taxonomy" id="1423"/>
    <lineage>
        <taxon>Bacteria</taxon>
        <taxon>Bacillati</taxon>
        <taxon>Bacillota</taxon>
        <taxon>Bacilli</taxon>
        <taxon>Bacillales</taxon>
        <taxon>Bacillaceae</taxon>
        <taxon>Bacillus</taxon>
    </lineage>
</organism>
<dbReference type="PROSITE" id="PS50005">
    <property type="entry name" value="TPR"/>
    <property type="match status" value="1"/>
</dbReference>
<dbReference type="PANTHER" id="PTHR46630:SF1">
    <property type="entry name" value="TETRATRICOPEPTIDE REPEAT PROTEIN 29"/>
    <property type="match status" value="1"/>
</dbReference>
<protein>
    <submittedName>
        <fullName evidence="7">Response regulator aspartate phosphatase</fullName>
    </submittedName>
</protein>
<dbReference type="InterPro" id="IPR051476">
    <property type="entry name" value="Bac_ResReg_Asp_Phosphatase"/>
</dbReference>
<comment type="subcellular location">
    <subcellularLocation>
        <location evidence="1">Cytoplasm</location>
    </subcellularLocation>
</comment>
<evidence type="ECO:0000313" key="7">
    <source>
        <dbReference type="EMBL" id="KIU11176.1"/>
    </source>
</evidence>
<dbReference type="InterPro" id="IPR019734">
    <property type="entry name" value="TPR_rpt"/>
</dbReference>